<dbReference type="Pfam" id="PF09685">
    <property type="entry name" value="MamF_MmsF"/>
    <property type="match status" value="1"/>
</dbReference>
<evidence type="ECO:0000313" key="7">
    <source>
        <dbReference type="Proteomes" id="UP001500067"/>
    </source>
</evidence>
<keyword evidence="2 5" id="KW-0812">Transmembrane</keyword>
<evidence type="ECO:0000313" key="6">
    <source>
        <dbReference type="EMBL" id="GAA4467236.1"/>
    </source>
</evidence>
<dbReference type="Proteomes" id="UP001500067">
    <property type="component" value="Unassembled WGS sequence"/>
</dbReference>
<feature type="transmembrane region" description="Helical" evidence="5">
    <location>
        <begin position="68"/>
        <end position="89"/>
    </location>
</feature>
<evidence type="ECO:0008006" key="8">
    <source>
        <dbReference type="Google" id="ProtNLM"/>
    </source>
</evidence>
<dbReference type="RefSeq" id="WP_345083268.1">
    <property type="nucleotide sequence ID" value="NZ_BAABFA010000015.1"/>
</dbReference>
<evidence type="ECO:0000256" key="1">
    <source>
        <dbReference type="ARBA" id="ARBA00004141"/>
    </source>
</evidence>
<evidence type="ECO:0000256" key="3">
    <source>
        <dbReference type="ARBA" id="ARBA00022989"/>
    </source>
</evidence>
<evidence type="ECO:0000256" key="4">
    <source>
        <dbReference type="ARBA" id="ARBA00023136"/>
    </source>
</evidence>
<sequence>MSRIPGYTPSEMELEKASNGYLMSLIAVMVGMPLPIINLLASLLFYFGNRNSTWFVRWHCTQTLLSQLTVLVINSIGFSWTISLIFGSTVLTNDYIAYMMTMVAFNIVEFIATISAAVRTRRGEHVELWFWGSLTNVVCPPPRWRNDERPLTPQNPY</sequence>
<evidence type="ECO:0000256" key="2">
    <source>
        <dbReference type="ARBA" id="ARBA00022692"/>
    </source>
</evidence>
<keyword evidence="4 5" id="KW-0472">Membrane</keyword>
<protein>
    <recommendedName>
        <fullName evidence="8">DUF4870 domain-containing protein</fullName>
    </recommendedName>
</protein>
<feature type="transmembrane region" description="Helical" evidence="5">
    <location>
        <begin position="95"/>
        <end position="118"/>
    </location>
</feature>
<organism evidence="6 7">
    <name type="scientific">Nemorincola caseinilytica</name>
    <dbReference type="NCBI Taxonomy" id="2054315"/>
    <lineage>
        <taxon>Bacteria</taxon>
        <taxon>Pseudomonadati</taxon>
        <taxon>Bacteroidota</taxon>
        <taxon>Chitinophagia</taxon>
        <taxon>Chitinophagales</taxon>
        <taxon>Chitinophagaceae</taxon>
        <taxon>Nemorincola</taxon>
    </lineage>
</organism>
<comment type="caution">
    <text evidence="6">The sequence shown here is derived from an EMBL/GenBank/DDBJ whole genome shotgun (WGS) entry which is preliminary data.</text>
</comment>
<reference evidence="7" key="1">
    <citation type="journal article" date="2019" name="Int. J. Syst. Evol. Microbiol.">
        <title>The Global Catalogue of Microorganisms (GCM) 10K type strain sequencing project: providing services to taxonomists for standard genome sequencing and annotation.</title>
        <authorList>
            <consortium name="The Broad Institute Genomics Platform"/>
            <consortium name="The Broad Institute Genome Sequencing Center for Infectious Disease"/>
            <person name="Wu L."/>
            <person name="Ma J."/>
        </authorList>
    </citation>
    <scope>NUCLEOTIDE SEQUENCE [LARGE SCALE GENOMIC DNA]</scope>
    <source>
        <strain evidence="7">JCM 32105</strain>
    </source>
</reference>
<accession>A0ABP8NHS4</accession>
<keyword evidence="3 5" id="KW-1133">Transmembrane helix</keyword>
<proteinExistence type="predicted"/>
<evidence type="ECO:0000256" key="5">
    <source>
        <dbReference type="SAM" id="Phobius"/>
    </source>
</evidence>
<feature type="transmembrane region" description="Helical" evidence="5">
    <location>
        <begin position="20"/>
        <end position="47"/>
    </location>
</feature>
<comment type="subcellular location">
    <subcellularLocation>
        <location evidence="1">Membrane</location>
        <topology evidence="1">Multi-pass membrane protein</topology>
    </subcellularLocation>
</comment>
<name>A0ABP8NHS4_9BACT</name>
<dbReference type="InterPro" id="IPR019109">
    <property type="entry name" value="MamF_MmsF"/>
</dbReference>
<gene>
    <name evidence="6" type="ORF">GCM10023093_22750</name>
</gene>
<dbReference type="EMBL" id="BAABFA010000015">
    <property type="protein sequence ID" value="GAA4467236.1"/>
    <property type="molecule type" value="Genomic_DNA"/>
</dbReference>
<keyword evidence="7" id="KW-1185">Reference proteome</keyword>